<gene>
    <name evidence="1" type="ORF">MM415B05011_0003</name>
</gene>
<dbReference type="AlphaFoldDB" id="A0A6M3LL06"/>
<organism evidence="1">
    <name type="scientific">viral metagenome</name>
    <dbReference type="NCBI Taxonomy" id="1070528"/>
    <lineage>
        <taxon>unclassified sequences</taxon>
        <taxon>metagenomes</taxon>
        <taxon>organismal metagenomes</taxon>
    </lineage>
</organism>
<accession>A0A6M3LL06</accession>
<dbReference type="EMBL" id="MT143362">
    <property type="protein sequence ID" value="QJA96006.1"/>
    <property type="molecule type" value="Genomic_DNA"/>
</dbReference>
<reference evidence="1" key="1">
    <citation type="submission" date="2020-03" db="EMBL/GenBank/DDBJ databases">
        <title>The deep terrestrial virosphere.</title>
        <authorList>
            <person name="Holmfeldt K."/>
            <person name="Nilsson E."/>
            <person name="Simone D."/>
            <person name="Lopez-Fernandez M."/>
            <person name="Wu X."/>
            <person name="de Brujin I."/>
            <person name="Lundin D."/>
            <person name="Andersson A."/>
            <person name="Bertilsson S."/>
            <person name="Dopson M."/>
        </authorList>
    </citation>
    <scope>NUCLEOTIDE SEQUENCE</scope>
    <source>
        <strain evidence="1">MM415B05011</strain>
    </source>
</reference>
<proteinExistence type="predicted"/>
<name>A0A6M3LL06_9ZZZZ</name>
<evidence type="ECO:0000313" key="1">
    <source>
        <dbReference type="EMBL" id="QJA96006.1"/>
    </source>
</evidence>
<sequence length="61" mass="6281">MPTRYKIYREGGTDVAIADGGTGQSTAQAAIDALSAVGGATDEHVLTADCLAVKNKYPNPE</sequence>
<protein>
    <submittedName>
        <fullName evidence="1">Uncharacterized protein</fullName>
    </submittedName>
</protein>